<dbReference type="InterPro" id="IPR016181">
    <property type="entry name" value="Acyl_CoA_acyltransferase"/>
</dbReference>
<comment type="caution">
    <text evidence="4">The sequence shown here is derived from an EMBL/GenBank/DDBJ whole genome shotgun (WGS) entry which is preliminary data.</text>
</comment>
<accession>A0A9P4U091</accession>
<comment type="similarity">
    <text evidence="1">Belongs to the lysine N-acyltransferase MbtK family.</text>
</comment>
<keyword evidence="5" id="KW-1185">Reference proteome</keyword>
<evidence type="ECO:0000256" key="1">
    <source>
        <dbReference type="ARBA" id="ARBA00009893"/>
    </source>
</evidence>
<proteinExistence type="inferred from homology"/>
<feature type="region of interest" description="Disordered" evidence="2">
    <location>
        <begin position="244"/>
        <end position="273"/>
    </location>
</feature>
<dbReference type="SUPFAM" id="SSF55729">
    <property type="entry name" value="Acyl-CoA N-acyltransferases (Nat)"/>
    <property type="match status" value="1"/>
</dbReference>
<dbReference type="PANTHER" id="PTHR31438:SF1">
    <property type="entry name" value="LYSINE N-ACYLTRANSFERASE C17G9.06C-RELATED"/>
    <property type="match status" value="1"/>
</dbReference>
<reference evidence="4" key="1">
    <citation type="journal article" date="2020" name="Stud. Mycol.">
        <title>101 Dothideomycetes genomes: a test case for predicting lifestyles and emergence of pathogens.</title>
        <authorList>
            <person name="Haridas S."/>
            <person name="Albert R."/>
            <person name="Binder M."/>
            <person name="Bloem J."/>
            <person name="Labutti K."/>
            <person name="Salamov A."/>
            <person name="Andreopoulos B."/>
            <person name="Baker S."/>
            <person name="Barry K."/>
            <person name="Bills G."/>
            <person name="Bluhm B."/>
            <person name="Cannon C."/>
            <person name="Castanera R."/>
            <person name="Culley D."/>
            <person name="Daum C."/>
            <person name="Ezra D."/>
            <person name="Gonzalez J."/>
            <person name="Henrissat B."/>
            <person name="Kuo A."/>
            <person name="Liang C."/>
            <person name="Lipzen A."/>
            <person name="Lutzoni F."/>
            <person name="Magnuson J."/>
            <person name="Mondo S."/>
            <person name="Nolan M."/>
            <person name="Ohm R."/>
            <person name="Pangilinan J."/>
            <person name="Park H.-J."/>
            <person name="Ramirez L."/>
            <person name="Alfaro M."/>
            <person name="Sun H."/>
            <person name="Tritt A."/>
            <person name="Yoshinaga Y."/>
            <person name="Zwiers L.-H."/>
            <person name="Turgeon B."/>
            <person name="Goodwin S."/>
            <person name="Spatafora J."/>
            <person name="Crous P."/>
            <person name="Grigoriev I."/>
        </authorList>
    </citation>
    <scope>NUCLEOTIDE SEQUENCE</scope>
    <source>
        <strain evidence="4">CBS 130266</strain>
    </source>
</reference>
<evidence type="ECO:0000313" key="4">
    <source>
        <dbReference type="EMBL" id="KAF2431677.1"/>
    </source>
</evidence>
<dbReference type="AlphaFoldDB" id="A0A9P4U091"/>
<gene>
    <name evidence="4" type="ORF">EJ08DRAFT_586852</name>
</gene>
<protein>
    <recommendedName>
        <fullName evidence="3">Acyltransferase MbtK/IucB-like conserved domain-containing protein</fullName>
    </recommendedName>
</protein>
<dbReference type="PANTHER" id="PTHR31438">
    <property type="entry name" value="LYSINE N-ACYLTRANSFERASE C17G9.06C-RELATED"/>
    <property type="match status" value="1"/>
</dbReference>
<feature type="region of interest" description="Disordered" evidence="2">
    <location>
        <begin position="47"/>
        <end position="92"/>
    </location>
</feature>
<dbReference type="SMART" id="SM01006">
    <property type="entry name" value="AlcB"/>
    <property type="match status" value="1"/>
</dbReference>
<dbReference type="Pfam" id="PF13523">
    <property type="entry name" value="Acetyltransf_8"/>
    <property type="match status" value="1"/>
</dbReference>
<evidence type="ECO:0000313" key="5">
    <source>
        <dbReference type="Proteomes" id="UP000800235"/>
    </source>
</evidence>
<evidence type="ECO:0000256" key="2">
    <source>
        <dbReference type="SAM" id="MobiDB-lite"/>
    </source>
</evidence>
<dbReference type="GO" id="GO:0016410">
    <property type="term" value="F:N-acyltransferase activity"/>
    <property type="evidence" value="ECO:0007669"/>
    <property type="project" value="TreeGrafter"/>
</dbReference>
<organism evidence="4 5">
    <name type="scientific">Tothia fuscella</name>
    <dbReference type="NCBI Taxonomy" id="1048955"/>
    <lineage>
        <taxon>Eukaryota</taxon>
        <taxon>Fungi</taxon>
        <taxon>Dikarya</taxon>
        <taxon>Ascomycota</taxon>
        <taxon>Pezizomycotina</taxon>
        <taxon>Dothideomycetes</taxon>
        <taxon>Pleosporomycetidae</taxon>
        <taxon>Venturiales</taxon>
        <taxon>Cylindrosympodiaceae</taxon>
        <taxon>Tothia</taxon>
    </lineage>
</organism>
<evidence type="ECO:0000259" key="3">
    <source>
        <dbReference type="SMART" id="SM01006"/>
    </source>
</evidence>
<sequence length="553" mass="61664">MAPSAIVHLPNGQNLTVTPVFGGLYFKSNELSSHHAPFPPGWTVVLNSEDGDSDEEDELPNPRDLLAGIDGPKAHSAPVSRSSTPKPLPTPRRHAIHRFKRPTLHNDHLFISSISQPSSAEFRPASSPTRQIAMMLWATLWWYFHQPEPHLHIQSKASEKTKEAGKPRGEWRININREGIFKSKVILPKLERMGLIATEDSAVGADLDERAGEGWLKMFVSRKAFWQLDARIYLFTMAAASGVGSPYPGGSTPNHSRPGSPNRPGAAGGGDLDRHEAQIGASATGSFATPGPFRSGSHLPTFYPPLPPQYVFTNAVRHPIRAKPPSQGETFYTRYIPSQGQYLSFRVASTSTTPQIHKGPISSALLVGQVHSSVSDTVLPTISTITGHESCDQDLLHKWMNIPRVSAFWNEAGPPPHQEEFLKKALRSRHSFPAIGCWDGKPFGYFEIYWAREDVVGRYTDVGHYDRGVHVLVGEEDFRGPARVRVWLSALVHYCWLADNRTETVVMEPRVDNDRILKYALEAGFYKEKEIAFPHKQANLLKIRRESWEHPAT</sequence>
<dbReference type="GO" id="GO:0019290">
    <property type="term" value="P:siderophore biosynthetic process"/>
    <property type="evidence" value="ECO:0007669"/>
    <property type="project" value="InterPro"/>
</dbReference>
<dbReference type="Proteomes" id="UP000800235">
    <property type="component" value="Unassembled WGS sequence"/>
</dbReference>
<dbReference type="Gene3D" id="3.40.630.30">
    <property type="match status" value="1"/>
</dbReference>
<feature type="compositionally biased region" description="Acidic residues" evidence="2">
    <location>
        <begin position="49"/>
        <end position="59"/>
    </location>
</feature>
<dbReference type="InterPro" id="IPR019432">
    <property type="entry name" value="Acyltransferase_MbtK/IucB-like"/>
</dbReference>
<name>A0A9P4U091_9PEZI</name>
<feature type="domain" description="Acyltransferase MbtK/IucB-like conserved" evidence="3">
    <location>
        <begin position="385"/>
        <end position="432"/>
    </location>
</feature>
<dbReference type="OrthoDB" id="448427at2759"/>
<dbReference type="EMBL" id="MU007030">
    <property type="protein sequence ID" value="KAF2431677.1"/>
    <property type="molecule type" value="Genomic_DNA"/>
</dbReference>